<dbReference type="SMART" id="SM00479">
    <property type="entry name" value="EXOIII"/>
    <property type="match status" value="1"/>
</dbReference>
<dbReference type="CDD" id="cd06127">
    <property type="entry name" value="DEDDh"/>
    <property type="match status" value="1"/>
</dbReference>
<dbReference type="InterPro" id="IPR013520">
    <property type="entry name" value="Ribonucl_H"/>
</dbReference>
<reference evidence="5" key="1">
    <citation type="submission" date="2021-09" db="EMBL/GenBank/DDBJ databases">
        <title>Genome analysis of Fictibacillus sp. KIGAM418 isolated from marine sediment.</title>
        <authorList>
            <person name="Seo M.-J."/>
            <person name="Cho E.-S."/>
            <person name="Hwang C.Y."/>
        </authorList>
    </citation>
    <scope>NUCLEOTIDE SEQUENCE</scope>
    <source>
        <strain evidence="5">KIGAM418</strain>
    </source>
</reference>
<dbReference type="Pfam" id="PF00929">
    <property type="entry name" value="RNase_T"/>
    <property type="match status" value="1"/>
</dbReference>
<proteinExistence type="predicted"/>
<dbReference type="SUPFAM" id="SSF53098">
    <property type="entry name" value="Ribonuclease H-like"/>
    <property type="match status" value="1"/>
</dbReference>
<dbReference type="InterPro" id="IPR036397">
    <property type="entry name" value="RNaseH_sf"/>
</dbReference>
<dbReference type="GO" id="GO:0005829">
    <property type="term" value="C:cytosol"/>
    <property type="evidence" value="ECO:0007669"/>
    <property type="project" value="TreeGrafter"/>
</dbReference>
<accession>A0A9X1XAA9</accession>
<keyword evidence="2" id="KW-0378">Hydrolase</keyword>
<organism evidence="5 6">
    <name type="scientific">Fictibacillus marinisediminis</name>
    <dbReference type="NCBI Taxonomy" id="2878389"/>
    <lineage>
        <taxon>Bacteria</taxon>
        <taxon>Bacillati</taxon>
        <taxon>Bacillota</taxon>
        <taxon>Bacilli</taxon>
        <taxon>Bacillales</taxon>
        <taxon>Fictibacillaceae</taxon>
        <taxon>Fictibacillus</taxon>
    </lineage>
</organism>
<evidence type="ECO:0000256" key="2">
    <source>
        <dbReference type="ARBA" id="ARBA00022801"/>
    </source>
</evidence>
<dbReference type="GO" id="GO:0008408">
    <property type="term" value="F:3'-5' exonuclease activity"/>
    <property type="evidence" value="ECO:0007669"/>
    <property type="project" value="TreeGrafter"/>
</dbReference>
<evidence type="ECO:0000313" key="5">
    <source>
        <dbReference type="EMBL" id="MCK6257182.1"/>
    </source>
</evidence>
<sequence>MNNQPGSERNLKYIMHRLFNLGLNREEVPPGNPGSFQHEAWIRKILKEKASKRADLKTKLDDVLFIILDTETTGFRPEHGDQIFSIAAAKMKNSTVIEQYHQFINPSVKIPDEIRSLTGIIEDDVKNAPTLDEKAEEIFRFLSGGVIIGYHISHDVAFINHYLWKRYRSSLKQPSLELALITEKLVGSSAFPTLDSASSYFDIDCCNRHSAQGDVLIMVDLWRSLLDLCREKGIETLEDLYVYIK</sequence>
<evidence type="ECO:0000313" key="6">
    <source>
        <dbReference type="Proteomes" id="UP001139011"/>
    </source>
</evidence>
<feature type="domain" description="Exonuclease" evidence="4">
    <location>
        <begin position="64"/>
        <end position="231"/>
    </location>
</feature>
<dbReference type="GO" id="GO:0003676">
    <property type="term" value="F:nucleic acid binding"/>
    <property type="evidence" value="ECO:0007669"/>
    <property type="project" value="InterPro"/>
</dbReference>
<keyword evidence="3 5" id="KW-0269">Exonuclease</keyword>
<comment type="caution">
    <text evidence="5">The sequence shown here is derived from an EMBL/GenBank/DDBJ whole genome shotgun (WGS) entry which is preliminary data.</text>
</comment>
<keyword evidence="1" id="KW-0540">Nuclease</keyword>
<dbReference type="EMBL" id="JAIWJX010000002">
    <property type="protein sequence ID" value="MCK6257182.1"/>
    <property type="molecule type" value="Genomic_DNA"/>
</dbReference>
<dbReference type="Proteomes" id="UP001139011">
    <property type="component" value="Unassembled WGS sequence"/>
</dbReference>
<dbReference type="RefSeq" id="WP_248252707.1">
    <property type="nucleotide sequence ID" value="NZ_JAIWJX010000002.1"/>
</dbReference>
<dbReference type="GO" id="GO:0045004">
    <property type="term" value="P:DNA replication proofreading"/>
    <property type="evidence" value="ECO:0007669"/>
    <property type="project" value="TreeGrafter"/>
</dbReference>
<dbReference type="InterPro" id="IPR012337">
    <property type="entry name" value="RNaseH-like_sf"/>
</dbReference>
<name>A0A9X1XAA9_9BACL</name>
<keyword evidence="6" id="KW-1185">Reference proteome</keyword>
<evidence type="ECO:0000259" key="4">
    <source>
        <dbReference type="SMART" id="SM00479"/>
    </source>
</evidence>
<gene>
    <name evidence="5" type="ORF">LCY76_11305</name>
</gene>
<dbReference type="Gene3D" id="3.30.420.10">
    <property type="entry name" value="Ribonuclease H-like superfamily/Ribonuclease H"/>
    <property type="match status" value="1"/>
</dbReference>
<dbReference type="PANTHER" id="PTHR30231">
    <property type="entry name" value="DNA POLYMERASE III SUBUNIT EPSILON"/>
    <property type="match status" value="1"/>
</dbReference>
<dbReference type="PANTHER" id="PTHR30231:SF41">
    <property type="entry name" value="DNA POLYMERASE III SUBUNIT EPSILON"/>
    <property type="match status" value="1"/>
</dbReference>
<dbReference type="FunFam" id="3.30.420.10:FF:000045">
    <property type="entry name" value="3'-5' exonuclease DinG"/>
    <property type="match status" value="1"/>
</dbReference>
<evidence type="ECO:0000256" key="3">
    <source>
        <dbReference type="ARBA" id="ARBA00022839"/>
    </source>
</evidence>
<dbReference type="AlphaFoldDB" id="A0A9X1XAA9"/>
<evidence type="ECO:0000256" key="1">
    <source>
        <dbReference type="ARBA" id="ARBA00022722"/>
    </source>
</evidence>
<protein>
    <submittedName>
        <fullName evidence="5">3'-5' exonuclease</fullName>
    </submittedName>
</protein>